<dbReference type="PANTHER" id="PTHR33835">
    <property type="entry name" value="YALI0C07656P"/>
    <property type="match status" value="1"/>
</dbReference>
<dbReference type="AlphaFoldDB" id="A0A9X2C012"/>
<dbReference type="SUPFAM" id="SSF56281">
    <property type="entry name" value="Metallo-hydrolase/oxidoreductase"/>
    <property type="match status" value="1"/>
</dbReference>
<comment type="caution">
    <text evidence="1">The sequence shown here is derived from an EMBL/GenBank/DDBJ whole genome shotgun (WGS) entry which is preliminary data.</text>
</comment>
<sequence>MTAPLESWKVLPHGPLTEVDDKVWTVTGTIHMPVGDFERRMTVVRLRDGGLVVYSAIALDEPQMARLESLGRMAWLVVPGDDHRLDAKPWLHRYPTMHVAAPAGALEKALEVVPIESTAPDFGDPDVRWVTVPGTREHEAALVVRGAGGTTIVVNDLIANLRHEHGFTGWMLRLMGFAGDEPNIPGVRKLAMVKDSAALADQLLEWSEIADLHCVLVSHGEPIVDDPRAELRRLSDSLR</sequence>
<dbReference type="InterPro" id="IPR036866">
    <property type="entry name" value="RibonucZ/Hydroxyglut_hydro"/>
</dbReference>
<gene>
    <name evidence="1" type="ORF">LPC04_00820</name>
</gene>
<name>A0A9X2C012_9BURK</name>
<accession>A0A9X2C012</accession>
<proteinExistence type="predicted"/>
<keyword evidence="2" id="KW-1185">Reference proteome</keyword>
<dbReference type="InterPro" id="IPR025638">
    <property type="entry name" value="DUF4336"/>
</dbReference>
<protein>
    <submittedName>
        <fullName evidence="1">DUF4336 domain-containing protein</fullName>
    </submittedName>
</protein>
<reference evidence="1" key="1">
    <citation type="submission" date="2021-11" db="EMBL/GenBank/DDBJ databases">
        <title>BS-T2-15 a new species belonging to the Comamonadaceae family isolated from the soil of a French oak forest.</title>
        <authorList>
            <person name="Mieszkin S."/>
            <person name="Alain K."/>
        </authorList>
    </citation>
    <scope>NUCLEOTIDE SEQUENCE</scope>
    <source>
        <strain evidence="1">BS-T2-15</strain>
    </source>
</reference>
<organism evidence="1 2">
    <name type="scientific">Scleromatobacter humisilvae</name>
    <dbReference type="NCBI Taxonomy" id="2897159"/>
    <lineage>
        <taxon>Bacteria</taxon>
        <taxon>Pseudomonadati</taxon>
        <taxon>Pseudomonadota</taxon>
        <taxon>Betaproteobacteria</taxon>
        <taxon>Burkholderiales</taxon>
        <taxon>Sphaerotilaceae</taxon>
        <taxon>Scleromatobacter</taxon>
    </lineage>
</organism>
<dbReference type="RefSeq" id="WP_275680277.1">
    <property type="nucleotide sequence ID" value="NZ_JAJLJH010000001.1"/>
</dbReference>
<dbReference type="PANTHER" id="PTHR33835:SF1">
    <property type="entry name" value="METALLO-BETA-LACTAMASE DOMAIN-CONTAINING PROTEIN"/>
    <property type="match status" value="1"/>
</dbReference>
<dbReference type="Proteomes" id="UP001139353">
    <property type="component" value="Unassembled WGS sequence"/>
</dbReference>
<evidence type="ECO:0000313" key="1">
    <source>
        <dbReference type="EMBL" id="MCK9684244.1"/>
    </source>
</evidence>
<dbReference type="EMBL" id="JAJLJH010000001">
    <property type="protein sequence ID" value="MCK9684244.1"/>
    <property type="molecule type" value="Genomic_DNA"/>
</dbReference>
<evidence type="ECO:0000313" key="2">
    <source>
        <dbReference type="Proteomes" id="UP001139353"/>
    </source>
</evidence>